<organism evidence="9">
    <name type="scientific">Coleopteran tombus-related virus</name>
    <dbReference type="NCBI Taxonomy" id="2822551"/>
    <lineage>
        <taxon>Viruses</taxon>
        <taxon>Riboviria</taxon>
        <taxon>Orthornavirae</taxon>
        <taxon>Kitrinoviricota</taxon>
        <taxon>Tolucaviricetes</taxon>
        <taxon>Tolivirales</taxon>
        <taxon>Tombusviridae</taxon>
    </lineage>
</organism>
<keyword evidence="5 7" id="KW-0547">Nucleotide-binding</keyword>
<evidence type="ECO:0000256" key="5">
    <source>
        <dbReference type="ARBA" id="ARBA00022741"/>
    </source>
</evidence>
<evidence type="ECO:0000313" key="9">
    <source>
        <dbReference type="EMBL" id="QTJ63620.1"/>
    </source>
</evidence>
<accession>A0A8A6RQ59</accession>
<evidence type="ECO:0000256" key="2">
    <source>
        <dbReference type="ARBA" id="ARBA00022484"/>
    </source>
</evidence>
<dbReference type="EC" id="2.7.7.48" evidence="1 7"/>
<dbReference type="GO" id="GO:0039694">
    <property type="term" value="P:viral RNA genome replication"/>
    <property type="evidence" value="ECO:0007669"/>
    <property type="project" value="InterPro"/>
</dbReference>
<evidence type="ECO:0000256" key="7">
    <source>
        <dbReference type="RuleBase" id="RU363062"/>
    </source>
</evidence>
<protein>
    <recommendedName>
        <fullName evidence="1 7">RNA-directed RNA polymerase</fullName>
        <ecNumber evidence="1 7">2.7.7.48</ecNumber>
    </recommendedName>
</protein>
<evidence type="ECO:0000256" key="6">
    <source>
        <dbReference type="ARBA" id="ARBA00022953"/>
    </source>
</evidence>
<proteinExistence type="predicted"/>
<dbReference type="InterPro" id="IPR007094">
    <property type="entry name" value="RNA-dir_pol_PSvirus"/>
</dbReference>
<dbReference type="InterPro" id="IPR043502">
    <property type="entry name" value="DNA/RNA_pol_sf"/>
</dbReference>
<dbReference type="InterPro" id="IPR043128">
    <property type="entry name" value="Rev_trsase/Diguanyl_cyclase"/>
</dbReference>
<dbReference type="SUPFAM" id="SSF56672">
    <property type="entry name" value="DNA/RNA polymerases"/>
    <property type="match status" value="1"/>
</dbReference>
<evidence type="ECO:0000259" key="8">
    <source>
        <dbReference type="PROSITE" id="PS50507"/>
    </source>
</evidence>
<keyword evidence="6 7" id="KW-0693">Viral RNA replication</keyword>
<dbReference type="GO" id="GO:0000166">
    <property type="term" value="F:nucleotide binding"/>
    <property type="evidence" value="ECO:0007669"/>
    <property type="project" value="UniProtKB-KW"/>
</dbReference>
<comment type="catalytic activity">
    <reaction evidence="7">
        <text>RNA(n) + a ribonucleoside 5'-triphosphate = RNA(n+1) + diphosphate</text>
        <dbReference type="Rhea" id="RHEA:21248"/>
        <dbReference type="Rhea" id="RHEA-COMP:14527"/>
        <dbReference type="Rhea" id="RHEA-COMP:17342"/>
        <dbReference type="ChEBI" id="CHEBI:33019"/>
        <dbReference type="ChEBI" id="CHEBI:61557"/>
        <dbReference type="ChEBI" id="CHEBI:140395"/>
        <dbReference type="EC" id="2.7.7.48"/>
    </reaction>
</comment>
<feature type="domain" description="RdRp catalytic" evidence="8">
    <location>
        <begin position="164"/>
        <end position="273"/>
    </location>
</feature>
<dbReference type="GO" id="GO:0003723">
    <property type="term" value="F:RNA binding"/>
    <property type="evidence" value="ECO:0007669"/>
    <property type="project" value="InterPro"/>
</dbReference>
<dbReference type="GO" id="GO:0003968">
    <property type="term" value="F:RNA-directed RNA polymerase activity"/>
    <property type="evidence" value="ECO:0007669"/>
    <property type="project" value="UniProtKB-KW"/>
</dbReference>
<dbReference type="Pfam" id="PF00998">
    <property type="entry name" value="RdRP_3"/>
    <property type="match status" value="1"/>
</dbReference>
<sequence length="462" mass="53216">MSCGCNEMVSLHNRHLIDRQYLKCDISYIKKGFRKLVSLIGDYRSFSRISRLDVVNLYTGGKKKQYYSAYLALERRGLQRKDTFLKMFVKPDRWPEDVIREKAPRAIQFRAKEFNIELARYLHRVEHDLYARLSWNGSRVVAKGLTTRQRAELWQEKCRAYKRPLFINLDHSKFDSTVNMQHLKSLHSVYRLICGKGIQSLLKYQYNNVGWTKSGVKYAVKGTRMSGDYDTALGNTLINIACIVQCLAGIKFDFMLDGDDAIIVMERHYRSMVNIGNFEKFGFETKLEFNLDPMQVEFCQSRLVWTEGWNFVRNPIRAISNNTVVLKKYNMKWMARYVAGVGVGELSVSAGAPILQQQAVRLMKCSDNPYLDADEAWRMSALGVSREPTPVTSRARTTMAQSWGISPALQVAVEQMLSPMTLAYVLKRIHYDYESLFESWAKLAAVGCSCFAGRWQFSRSGL</sequence>
<dbReference type="PROSITE" id="PS50507">
    <property type="entry name" value="RDRP_SSRNA_POS"/>
    <property type="match status" value="1"/>
</dbReference>
<keyword evidence="4 7" id="KW-0548">Nucleotidyltransferase</keyword>
<evidence type="ECO:0000256" key="4">
    <source>
        <dbReference type="ARBA" id="ARBA00022695"/>
    </source>
</evidence>
<reference evidence="9" key="2">
    <citation type="journal article" date="2021" name="Virus Evol.">
        <title>Viromics of extant insect orders unveil the evolution of the flavi-like superfamily.</title>
        <authorList>
            <person name="Sofia P."/>
            <person name="Simon K."/>
            <person name="Florian Z."/>
            <person name="Alexander D."/>
            <person name="Malte P."/>
            <person name="Shanlin L."/>
            <person name="Xin Z."/>
            <person name="Christian D."/>
            <person name="Bernhard M."/>
            <person name="Sandra J."/>
        </authorList>
    </citation>
    <scope>NUCLEOTIDE SEQUENCE</scope>
    <source>
        <strain evidence="9">OKIAV419</strain>
    </source>
</reference>
<dbReference type="Gene3D" id="3.30.70.270">
    <property type="match status" value="1"/>
</dbReference>
<name>A0A8A6RQ59_9TOMB</name>
<keyword evidence="3 7" id="KW-0808">Transferase</keyword>
<evidence type="ECO:0000256" key="1">
    <source>
        <dbReference type="ARBA" id="ARBA00012494"/>
    </source>
</evidence>
<dbReference type="EMBL" id="MW208789">
    <property type="protein sequence ID" value="QTJ63620.1"/>
    <property type="molecule type" value="Genomic_RNA"/>
</dbReference>
<reference evidence="9" key="1">
    <citation type="submission" date="2020-11" db="EMBL/GenBank/DDBJ databases">
        <authorList>
            <person name="Paraskevopoulou S."/>
            <person name="Kaefer S."/>
            <person name="Zirkel F."/>
            <person name="Donath A."/>
            <person name="Petersen M."/>
            <person name="Liu S."/>
            <person name="Zhou X."/>
            <person name="Drosten C."/>
            <person name="Misof B."/>
            <person name="Junglen S."/>
        </authorList>
    </citation>
    <scope>NUCLEOTIDE SEQUENCE</scope>
    <source>
        <strain evidence="9">OKIAV419</strain>
    </source>
</reference>
<dbReference type="InterPro" id="IPR002166">
    <property type="entry name" value="RNA_pol_HCV"/>
</dbReference>
<keyword evidence="2 7" id="KW-0696">RNA-directed RNA polymerase</keyword>
<evidence type="ECO:0000256" key="3">
    <source>
        <dbReference type="ARBA" id="ARBA00022679"/>
    </source>
</evidence>